<dbReference type="InterPro" id="IPR011990">
    <property type="entry name" value="TPR-like_helical_dom_sf"/>
</dbReference>
<proteinExistence type="predicted"/>
<gene>
    <name evidence="1" type="ordered locus">Arnit_2049</name>
</gene>
<dbReference type="EMBL" id="CP001999">
    <property type="protein sequence ID" value="ADG93703.1"/>
    <property type="molecule type" value="Genomic_DNA"/>
</dbReference>
<evidence type="ECO:0000313" key="1">
    <source>
        <dbReference type="EMBL" id="ADG93703.1"/>
    </source>
</evidence>
<dbReference type="RefSeq" id="WP_013135848.1">
    <property type="nucleotide sequence ID" value="NC_014166.1"/>
</dbReference>
<name>D5V091_ARCNC</name>
<dbReference type="Proteomes" id="UP000000939">
    <property type="component" value="Chromosome"/>
</dbReference>
<sequence length="195" mass="22407" precursor="true">MKKNILLILAIIILGGCAAVGVPSTSDPIEKLKWADELYSRGRPFPAEKLINEAIVICQENNNSECLGKAYLSYGFFLRSPSIEKNHINYKKYGFRNSDITYDNRFIKSKEYFEKAIPEFLKIKSYDALTNAYLNLGFAYYFLGEHKSECEPYRLSLEYNKKNLEINPQAKISLPKGFSTYKEYVAIHQKRAGCL</sequence>
<dbReference type="OrthoDB" id="6899599at2"/>
<dbReference type="AlphaFoldDB" id="D5V091"/>
<organism evidence="1 2">
    <name type="scientific">Arcobacter nitrofigilis (strain ATCC 33309 / DSM 7299 / CCUG 15893 / LMG 7604 / NCTC 12251 / CI)</name>
    <name type="common">Campylobacter nitrofigilis</name>
    <dbReference type="NCBI Taxonomy" id="572480"/>
    <lineage>
        <taxon>Bacteria</taxon>
        <taxon>Pseudomonadati</taxon>
        <taxon>Campylobacterota</taxon>
        <taxon>Epsilonproteobacteria</taxon>
        <taxon>Campylobacterales</taxon>
        <taxon>Arcobacteraceae</taxon>
        <taxon>Arcobacter</taxon>
    </lineage>
</organism>
<dbReference type="PROSITE" id="PS51257">
    <property type="entry name" value="PROKAR_LIPOPROTEIN"/>
    <property type="match status" value="1"/>
</dbReference>
<evidence type="ECO:0000313" key="2">
    <source>
        <dbReference type="Proteomes" id="UP000000939"/>
    </source>
</evidence>
<accession>D5V091</accession>
<keyword evidence="2" id="KW-1185">Reference proteome</keyword>
<dbReference type="SUPFAM" id="SSF48452">
    <property type="entry name" value="TPR-like"/>
    <property type="match status" value="1"/>
</dbReference>
<dbReference type="STRING" id="572480.Arnit_2049"/>
<dbReference type="Gene3D" id="1.25.40.10">
    <property type="entry name" value="Tetratricopeptide repeat domain"/>
    <property type="match status" value="1"/>
</dbReference>
<protein>
    <submittedName>
        <fullName evidence="1">Uncharacterized protein</fullName>
    </submittedName>
</protein>
<dbReference type="HOGENOM" id="CLU_1393812_0_0_7"/>
<dbReference type="KEGG" id="ant:Arnit_2049"/>
<reference evidence="1 2" key="1">
    <citation type="journal article" date="2010" name="Stand. Genomic Sci.">
        <title>Complete genome sequence of Arcobacter nitrofigilis type strain (CI).</title>
        <authorList>
            <person name="Pati A."/>
            <person name="Gronow S."/>
            <person name="Lapidus A."/>
            <person name="Copeland A."/>
            <person name="Glavina Del Rio T."/>
            <person name="Nolan M."/>
            <person name="Lucas S."/>
            <person name="Tice H."/>
            <person name="Cheng J.F."/>
            <person name="Han C."/>
            <person name="Chertkov O."/>
            <person name="Bruce D."/>
            <person name="Tapia R."/>
            <person name="Goodwin L."/>
            <person name="Pitluck S."/>
            <person name="Liolios K."/>
            <person name="Ivanova N."/>
            <person name="Mavromatis K."/>
            <person name="Chen A."/>
            <person name="Palaniappan K."/>
            <person name="Land M."/>
            <person name="Hauser L."/>
            <person name="Chang Y.J."/>
            <person name="Jeffries C.D."/>
            <person name="Detter J.C."/>
            <person name="Rohde M."/>
            <person name="Goker M."/>
            <person name="Bristow J."/>
            <person name="Eisen J.A."/>
            <person name="Markowitz V."/>
            <person name="Hugenholtz P."/>
            <person name="Klenk H.P."/>
            <person name="Kyrpides N.C."/>
        </authorList>
    </citation>
    <scope>NUCLEOTIDE SEQUENCE [LARGE SCALE GENOMIC DNA]</scope>
    <source>
        <strain evidence="2">ATCC 33309 / DSM 7299 / CCUG 15893 / LMG 7604 / NCTC 12251 / CI</strain>
    </source>
</reference>